<dbReference type="EnsemblMetazoa" id="tetur28g00960.1">
    <property type="protein sequence ID" value="tetur28g00960.1"/>
    <property type="gene ID" value="tetur28g00960"/>
</dbReference>
<dbReference type="Proteomes" id="UP000015104">
    <property type="component" value="Unassembled WGS sequence"/>
</dbReference>
<dbReference type="HOGENOM" id="CLU_3242789_0_0_1"/>
<accession>T1KZA8</accession>
<dbReference type="EMBL" id="CAEY01000737">
    <property type="status" value="NOT_ANNOTATED_CDS"/>
    <property type="molecule type" value="Genomic_DNA"/>
</dbReference>
<organism evidence="1 2">
    <name type="scientific">Tetranychus urticae</name>
    <name type="common">Two-spotted spider mite</name>
    <dbReference type="NCBI Taxonomy" id="32264"/>
    <lineage>
        <taxon>Eukaryota</taxon>
        <taxon>Metazoa</taxon>
        <taxon>Ecdysozoa</taxon>
        <taxon>Arthropoda</taxon>
        <taxon>Chelicerata</taxon>
        <taxon>Arachnida</taxon>
        <taxon>Acari</taxon>
        <taxon>Acariformes</taxon>
        <taxon>Trombidiformes</taxon>
        <taxon>Prostigmata</taxon>
        <taxon>Eleutherengona</taxon>
        <taxon>Raphignathae</taxon>
        <taxon>Tetranychoidea</taxon>
        <taxon>Tetranychidae</taxon>
        <taxon>Tetranychus</taxon>
    </lineage>
</organism>
<reference evidence="2" key="1">
    <citation type="submission" date="2011-08" db="EMBL/GenBank/DDBJ databases">
        <authorList>
            <person name="Rombauts S."/>
        </authorList>
    </citation>
    <scope>NUCLEOTIDE SEQUENCE</scope>
    <source>
        <strain evidence="2">London</strain>
    </source>
</reference>
<name>T1KZA8_TETUR</name>
<sequence length="43" mass="5312">MKFTKSNPFPLFTKLSLHEFRKKYEKLLRGNELEYIILLRKQI</sequence>
<evidence type="ECO:0000313" key="2">
    <source>
        <dbReference type="Proteomes" id="UP000015104"/>
    </source>
</evidence>
<proteinExistence type="predicted"/>
<keyword evidence="2" id="KW-1185">Reference proteome</keyword>
<protein>
    <submittedName>
        <fullName evidence="1">Uncharacterized protein</fullName>
    </submittedName>
</protein>
<reference evidence="1" key="2">
    <citation type="submission" date="2015-06" db="UniProtKB">
        <authorList>
            <consortium name="EnsemblMetazoa"/>
        </authorList>
    </citation>
    <scope>IDENTIFICATION</scope>
</reference>
<dbReference type="AlphaFoldDB" id="T1KZA8"/>
<evidence type="ECO:0000313" key="1">
    <source>
        <dbReference type="EnsemblMetazoa" id="tetur28g00960.1"/>
    </source>
</evidence>